<dbReference type="RefSeq" id="WP_381421225.1">
    <property type="nucleotide sequence ID" value="NZ_JBHSDH010000011.1"/>
</dbReference>
<feature type="domain" description="Glycoside hydrolase family 5" evidence="5">
    <location>
        <begin position="23"/>
        <end position="287"/>
    </location>
</feature>
<dbReference type="EC" id="3.2.1.-" evidence="6"/>
<evidence type="ECO:0000256" key="2">
    <source>
        <dbReference type="ARBA" id="ARBA00022801"/>
    </source>
</evidence>
<dbReference type="Pfam" id="PF00150">
    <property type="entry name" value="Cellulase"/>
    <property type="match status" value="1"/>
</dbReference>
<evidence type="ECO:0000259" key="5">
    <source>
        <dbReference type="Pfam" id="PF00150"/>
    </source>
</evidence>
<comment type="caution">
    <text evidence="6">The sequence shown here is derived from an EMBL/GenBank/DDBJ whole genome shotgun (WGS) entry which is preliminary data.</text>
</comment>
<reference evidence="7" key="1">
    <citation type="journal article" date="2019" name="Int. J. Syst. Evol. Microbiol.">
        <title>The Global Catalogue of Microorganisms (GCM) 10K type strain sequencing project: providing services to taxonomists for standard genome sequencing and annotation.</title>
        <authorList>
            <consortium name="The Broad Institute Genomics Platform"/>
            <consortium name="The Broad Institute Genome Sequencing Center for Infectious Disease"/>
            <person name="Wu L."/>
            <person name="Ma J."/>
        </authorList>
    </citation>
    <scope>NUCLEOTIDE SEQUENCE [LARGE SCALE GENOMIC DNA]</scope>
    <source>
        <strain evidence="7">CECT 8531</strain>
    </source>
</reference>
<dbReference type="PANTHER" id="PTHR31297">
    <property type="entry name" value="GLUCAN ENDO-1,6-BETA-GLUCOSIDASE B"/>
    <property type="match status" value="1"/>
</dbReference>
<dbReference type="InterPro" id="IPR018087">
    <property type="entry name" value="Glyco_hydro_5_CS"/>
</dbReference>
<gene>
    <name evidence="6" type="ORF">ACFOWX_03160</name>
</gene>
<protein>
    <submittedName>
        <fullName evidence="6">Glycoside hydrolase family 5 protein</fullName>
        <ecNumber evidence="6">3.2.1.-</ecNumber>
    </submittedName>
</protein>
<dbReference type="InterPro" id="IPR001547">
    <property type="entry name" value="Glyco_hydro_5"/>
</dbReference>
<evidence type="ECO:0000256" key="3">
    <source>
        <dbReference type="ARBA" id="ARBA00023295"/>
    </source>
</evidence>
<evidence type="ECO:0000313" key="6">
    <source>
        <dbReference type="EMBL" id="MFC4291408.1"/>
    </source>
</evidence>
<dbReference type="SUPFAM" id="SSF51445">
    <property type="entry name" value="(Trans)glycosidases"/>
    <property type="match status" value="1"/>
</dbReference>
<evidence type="ECO:0000313" key="7">
    <source>
        <dbReference type="Proteomes" id="UP001595887"/>
    </source>
</evidence>
<evidence type="ECO:0000256" key="1">
    <source>
        <dbReference type="ARBA" id="ARBA00022729"/>
    </source>
</evidence>
<keyword evidence="1" id="KW-0732">Signal</keyword>
<comment type="similarity">
    <text evidence="4">Belongs to the glycosyl hydrolase 5 (cellulase A) family.</text>
</comment>
<dbReference type="EMBL" id="JBHSDH010000011">
    <property type="protein sequence ID" value="MFC4291408.1"/>
    <property type="molecule type" value="Genomic_DNA"/>
</dbReference>
<evidence type="ECO:0000256" key="4">
    <source>
        <dbReference type="RuleBase" id="RU361153"/>
    </source>
</evidence>
<organism evidence="6 7">
    <name type="scientific">Sphingorhabdus arenilitoris</name>
    <dbReference type="NCBI Taxonomy" id="1490041"/>
    <lineage>
        <taxon>Bacteria</taxon>
        <taxon>Pseudomonadati</taxon>
        <taxon>Pseudomonadota</taxon>
        <taxon>Alphaproteobacteria</taxon>
        <taxon>Sphingomonadales</taxon>
        <taxon>Sphingomonadaceae</taxon>
        <taxon>Sphingorhabdus</taxon>
    </lineage>
</organism>
<keyword evidence="2 4" id="KW-0378">Hydrolase</keyword>
<dbReference type="PROSITE" id="PS00659">
    <property type="entry name" value="GLYCOSYL_HYDROL_F5"/>
    <property type="match status" value="1"/>
</dbReference>
<dbReference type="InterPro" id="IPR050386">
    <property type="entry name" value="Glycosyl_hydrolase_5"/>
</dbReference>
<dbReference type="Proteomes" id="UP001595887">
    <property type="component" value="Unassembled WGS sequence"/>
</dbReference>
<name>A0ABV8RDB6_9SPHN</name>
<keyword evidence="3 4" id="KW-0326">Glycosidase</keyword>
<dbReference type="PANTHER" id="PTHR31297:SF17">
    <property type="entry name" value="ENDOGLUCANASE"/>
    <property type="match status" value="1"/>
</dbReference>
<dbReference type="GO" id="GO:0016798">
    <property type="term" value="F:hydrolase activity, acting on glycosyl bonds"/>
    <property type="evidence" value="ECO:0007669"/>
    <property type="project" value="UniProtKB-KW"/>
</dbReference>
<sequence length="331" mass="37085">MTQADARIGACINMGNQLEAPNEGDWGRAIRQSDFTDIAAKGFKTIRLPVRWSNHASRTAPYTIDAAFMTRVKTVVDQAQAANLRVILNVHHYDESGANVFQNPTGERARLAGIWKQIAEEFKDKSNNMLWFELLNEPHMNLNHTNLLATLQPSLDEIRKTNATRPVVIGGEFYSGVGSLNGGSGPNFTGLPLPIPNDPYIIATFHYYDPYNFTHQGAPWLQPNAPSAPRDLTQNEKDQITRDAQKVRDFMTRTGRPVFLGEYGVLEASGPDFNNLTTIPEAKRAEYYRLARTAFEGVDVDGCAWSYTNTFSVRRNSDDVWFDEILRAVGL</sequence>
<proteinExistence type="inferred from homology"/>
<dbReference type="InterPro" id="IPR017853">
    <property type="entry name" value="GH"/>
</dbReference>
<keyword evidence="7" id="KW-1185">Reference proteome</keyword>
<accession>A0ABV8RDB6</accession>
<dbReference type="Gene3D" id="3.20.20.80">
    <property type="entry name" value="Glycosidases"/>
    <property type="match status" value="1"/>
</dbReference>